<dbReference type="GO" id="GO:0016301">
    <property type="term" value="F:kinase activity"/>
    <property type="evidence" value="ECO:0007669"/>
    <property type="project" value="UniProtKB-KW"/>
</dbReference>
<evidence type="ECO:0000256" key="1">
    <source>
        <dbReference type="ARBA" id="ARBA00009592"/>
    </source>
</evidence>
<dbReference type="Gene3D" id="3.80.10.10">
    <property type="entry name" value="Ribonuclease Inhibitor"/>
    <property type="match status" value="1"/>
</dbReference>
<dbReference type="PANTHER" id="PTHR48062:SF12">
    <property type="entry name" value="LEUCINE-RICH REPEAT-CONTAINING N-TERMINAL PLANT-TYPE DOMAIN-CONTAINING PROTEIN"/>
    <property type="match status" value="1"/>
</dbReference>
<dbReference type="AlphaFoldDB" id="A0A1J3JRU6"/>
<keyword evidence="2" id="KW-0433">Leucine-rich repeat</keyword>
<reference evidence="5" key="1">
    <citation type="submission" date="2016-07" db="EMBL/GenBank/DDBJ databases">
        <title>De novo transcriptome assembly of four accessions of the metal hyperaccumulator plant Noccaea caerulescens.</title>
        <authorList>
            <person name="Blande D."/>
            <person name="Halimaa P."/>
            <person name="Tervahauta A.I."/>
            <person name="Aarts M.G."/>
            <person name="Karenlampi S.O."/>
        </authorList>
    </citation>
    <scope>NUCLEOTIDE SEQUENCE</scope>
</reference>
<dbReference type="EMBL" id="GEVM01010768">
    <property type="protein sequence ID" value="JAU95170.1"/>
    <property type="molecule type" value="Transcribed_RNA"/>
</dbReference>
<keyword evidence="3" id="KW-0677">Repeat</keyword>
<dbReference type="InterPro" id="IPR032675">
    <property type="entry name" value="LRR_dom_sf"/>
</dbReference>
<evidence type="ECO:0000313" key="5">
    <source>
        <dbReference type="EMBL" id="JAU95170.1"/>
    </source>
</evidence>
<evidence type="ECO:0000256" key="4">
    <source>
        <dbReference type="ARBA" id="ARBA00023170"/>
    </source>
</evidence>
<dbReference type="InterPro" id="IPR051502">
    <property type="entry name" value="RLP_Defense_Trigger"/>
</dbReference>
<dbReference type="PROSITE" id="PS51450">
    <property type="entry name" value="LRR"/>
    <property type="match status" value="1"/>
</dbReference>
<dbReference type="InterPro" id="IPR001611">
    <property type="entry name" value="Leu-rich_rpt"/>
</dbReference>
<protein>
    <submittedName>
        <fullName evidence="5">Putative LRR receptor-like serine/threonine-protein kinase</fullName>
    </submittedName>
</protein>
<gene>
    <name evidence="5" type="ORF">MP_TR8722_c1_g1_i1_g.27394</name>
</gene>
<keyword evidence="5" id="KW-0418">Kinase</keyword>
<dbReference type="PANTHER" id="PTHR48062">
    <property type="entry name" value="RECEPTOR-LIKE PROTEIN 14"/>
    <property type="match status" value="1"/>
</dbReference>
<name>A0A1J3JRU6_NOCCA</name>
<dbReference type="SUPFAM" id="SSF52047">
    <property type="entry name" value="RNI-like"/>
    <property type="match status" value="1"/>
</dbReference>
<evidence type="ECO:0000256" key="3">
    <source>
        <dbReference type="ARBA" id="ARBA00022737"/>
    </source>
</evidence>
<keyword evidence="4 5" id="KW-0675">Receptor</keyword>
<dbReference type="Pfam" id="PF00560">
    <property type="entry name" value="LRR_1"/>
    <property type="match status" value="1"/>
</dbReference>
<evidence type="ECO:0000256" key="2">
    <source>
        <dbReference type="ARBA" id="ARBA00022614"/>
    </source>
</evidence>
<accession>A0A1J3JRU6</accession>
<sequence>MEHLSLHDNNFQGLFSLDLVSELTELKVFKLSSLSSTLQVVETNISSSLKSQLKSLTLSNCNLKKIPGFLLFQKEMRVIDLSSNTLLKNNTELQVLFLQNNSFNTFTLPRTHYKLQFLDLSANNFNDKLHKDVGLMLPRLRHLNLSNNEFQENMPSSVSRMEDLEFMDLSYNNFSGKLPRSLFTGFYSLKWLKISHNRFTGPIIRKAGEETSLMTLIMDNNMFTGKITDNLQGRFQDG</sequence>
<keyword evidence="5" id="KW-0808">Transferase</keyword>
<comment type="similarity">
    <text evidence="1">Belongs to the RLP family.</text>
</comment>
<proteinExistence type="inferred from homology"/>
<organism evidence="5">
    <name type="scientific">Noccaea caerulescens</name>
    <name type="common">Alpine penny-cress</name>
    <name type="synonym">Thlaspi caerulescens</name>
    <dbReference type="NCBI Taxonomy" id="107243"/>
    <lineage>
        <taxon>Eukaryota</taxon>
        <taxon>Viridiplantae</taxon>
        <taxon>Streptophyta</taxon>
        <taxon>Embryophyta</taxon>
        <taxon>Tracheophyta</taxon>
        <taxon>Spermatophyta</taxon>
        <taxon>Magnoliopsida</taxon>
        <taxon>eudicotyledons</taxon>
        <taxon>Gunneridae</taxon>
        <taxon>Pentapetalae</taxon>
        <taxon>rosids</taxon>
        <taxon>malvids</taxon>
        <taxon>Brassicales</taxon>
        <taxon>Brassicaceae</taxon>
        <taxon>Coluteocarpeae</taxon>
        <taxon>Noccaea</taxon>
    </lineage>
</organism>
<dbReference type="Pfam" id="PF13855">
    <property type="entry name" value="LRR_8"/>
    <property type="match status" value="1"/>
</dbReference>